<dbReference type="Gene3D" id="3.10.580.10">
    <property type="entry name" value="CBS-domain"/>
    <property type="match status" value="1"/>
</dbReference>
<dbReference type="Gene3D" id="3.30.465.10">
    <property type="match status" value="1"/>
</dbReference>
<dbReference type="GO" id="GO:0005886">
    <property type="term" value="C:plasma membrane"/>
    <property type="evidence" value="ECO:0007669"/>
    <property type="project" value="TreeGrafter"/>
</dbReference>
<dbReference type="OrthoDB" id="9798188at2"/>
<dbReference type="CDD" id="cd04590">
    <property type="entry name" value="CBS_pair_CorC_HlyC_assoc"/>
    <property type="match status" value="1"/>
</dbReference>
<dbReference type="RefSeq" id="WP_106060896.1">
    <property type="nucleotide sequence ID" value="NZ_PVXQ01000043.1"/>
</dbReference>
<protein>
    <submittedName>
        <fullName evidence="13">Magnesium and cobalt efflux protein CorC</fullName>
    </submittedName>
</protein>
<evidence type="ECO:0000259" key="11">
    <source>
        <dbReference type="PROSITE" id="PS51371"/>
    </source>
</evidence>
<evidence type="ECO:0000256" key="10">
    <source>
        <dbReference type="SAM" id="Phobius"/>
    </source>
</evidence>
<evidence type="ECO:0000313" key="14">
    <source>
        <dbReference type="Proteomes" id="UP000239471"/>
    </source>
</evidence>
<reference evidence="13 14" key="1">
    <citation type="submission" date="2018-03" db="EMBL/GenBank/DDBJ databases">
        <title>Genome sequence of Clostridium vincentii DSM 10228.</title>
        <authorList>
            <person name="Poehlein A."/>
            <person name="Daniel R."/>
        </authorList>
    </citation>
    <scope>NUCLEOTIDE SEQUENCE [LARGE SCALE GENOMIC DNA]</scope>
    <source>
        <strain evidence="13 14">DSM 10228</strain>
    </source>
</reference>
<feature type="transmembrane region" description="Helical" evidence="10">
    <location>
        <begin position="133"/>
        <end position="155"/>
    </location>
</feature>
<dbReference type="InterPro" id="IPR044751">
    <property type="entry name" value="Ion_transp-like_CBS"/>
</dbReference>
<evidence type="ECO:0000256" key="4">
    <source>
        <dbReference type="ARBA" id="ARBA00022737"/>
    </source>
</evidence>
<keyword evidence="14" id="KW-1185">Reference proteome</keyword>
<organism evidence="13 14">
    <name type="scientific">Clostridium vincentii</name>
    <dbReference type="NCBI Taxonomy" id="52704"/>
    <lineage>
        <taxon>Bacteria</taxon>
        <taxon>Bacillati</taxon>
        <taxon>Bacillota</taxon>
        <taxon>Clostridia</taxon>
        <taxon>Eubacteriales</taxon>
        <taxon>Clostridiaceae</taxon>
        <taxon>Clostridium</taxon>
    </lineage>
</organism>
<evidence type="ECO:0000256" key="7">
    <source>
        <dbReference type="ARBA" id="ARBA00023136"/>
    </source>
</evidence>
<dbReference type="Pfam" id="PF00571">
    <property type="entry name" value="CBS"/>
    <property type="match status" value="2"/>
</dbReference>
<keyword evidence="3 9" id="KW-0812">Transmembrane</keyword>
<dbReference type="EMBL" id="PVXQ01000043">
    <property type="protein sequence ID" value="PRR80763.1"/>
    <property type="molecule type" value="Genomic_DNA"/>
</dbReference>
<keyword evidence="5 9" id="KW-1133">Transmembrane helix</keyword>
<evidence type="ECO:0000256" key="3">
    <source>
        <dbReference type="ARBA" id="ARBA00022692"/>
    </source>
</evidence>
<dbReference type="InterPro" id="IPR005170">
    <property type="entry name" value="Transptr-assoc_dom"/>
</dbReference>
<dbReference type="SUPFAM" id="SSF54631">
    <property type="entry name" value="CBS-domain pair"/>
    <property type="match status" value="1"/>
</dbReference>
<evidence type="ECO:0000313" key="13">
    <source>
        <dbReference type="EMBL" id="PRR80763.1"/>
    </source>
</evidence>
<dbReference type="InterPro" id="IPR046342">
    <property type="entry name" value="CBS_dom_sf"/>
</dbReference>
<dbReference type="GO" id="GO:0050660">
    <property type="term" value="F:flavin adenine dinucleotide binding"/>
    <property type="evidence" value="ECO:0007669"/>
    <property type="project" value="InterPro"/>
</dbReference>
<accession>A0A2T0BA98</accession>
<feature type="transmembrane region" description="Helical" evidence="10">
    <location>
        <begin position="94"/>
        <end position="112"/>
    </location>
</feature>
<dbReference type="SMART" id="SM00116">
    <property type="entry name" value="CBS"/>
    <property type="match status" value="2"/>
</dbReference>
<evidence type="ECO:0000256" key="9">
    <source>
        <dbReference type="PROSITE-ProRule" id="PRU01193"/>
    </source>
</evidence>
<proteinExistence type="inferred from homology"/>
<dbReference type="SMART" id="SM01091">
    <property type="entry name" value="CorC_HlyC"/>
    <property type="match status" value="1"/>
</dbReference>
<dbReference type="InterPro" id="IPR002550">
    <property type="entry name" value="CNNM"/>
</dbReference>
<dbReference type="InterPro" id="IPR016169">
    <property type="entry name" value="FAD-bd_PCMH_sub2"/>
</dbReference>
<evidence type="ECO:0000259" key="12">
    <source>
        <dbReference type="PROSITE" id="PS51846"/>
    </source>
</evidence>
<evidence type="ECO:0000256" key="1">
    <source>
        <dbReference type="ARBA" id="ARBA00004141"/>
    </source>
</evidence>
<keyword evidence="6 8" id="KW-0129">CBS domain</keyword>
<dbReference type="PROSITE" id="PS51846">
    <property type="entry name" value="CNNM"/>
    <property type="match status" value="1"/>
</dbReference>
<evidence type="ECO:0000256" key="8">
    <source>
        <dbReference type="PROSITE-ProRule" id="PRU00703"/>
    </source>
</evidence>
<dbReference type="PANTHER" id="PTHR22777:SF17">
    <property type="entry name" value="UPF0053 PROTEIN SLL0260"/>
    <property type="match status" value="1"/>
</dbReference>
<feature type="domain" description="CBS" evidence="11">
    <location>
        <begin position="210"/>
        <end position="271"/>
    </location>
</feature>
<dbReference type="Proteomes" id="UP000239471">
    <property type="component" value="Unassembled WGS sequence"/>
</dbReference>
<dbReference type="FunFam" id="3.10.580.10:FF:000002">
    <property type="entry name" value="Magnesium/cobalt efflux protein CorC"/>
    <property type="match status" value="1"/>
</dbReference>
<evidence type="ECO:0000256" key="2">
    <source>
        <dbReference type="ARBA" id="ARBA00006337"/>
    </source>
</evidence>
<feature type="domain" description="CNNM transmembrane" evidence="12">
    <location>
        <begin position="1"/>
        <end position="191"/>
    </location>
</feature>
<sequence>MDSSYTGEIILLIVLIILSGFFSMSETSLMSLSKIRIRHMLKEEVKGSKLLEKLLKDPNKLLGAILIGNNIVNIGASALATTITARLFGGSQSSVAIATLSMTVLILIFGEITPKSIAKQKSEQVSLLVSKPINLLVFVLRPLVFVFSSISSVFIKLLGGNPKVGEPFITQEELKTMVGVSEEEGVLEDVEKEMIFNVFDFADMQVKDVMVQRVDIIALDTETTYDEVLQEIKEEQFSRIPVYNETIDNIIGILNVKDLIIAGNLKDGFDIKNYVREPFYTFEFKKITAVFSEMKKTRNPMAVVLDEYGGTVGIVTLEDIIEEIVGEIEDEYDEESNMIQVVKEDEYIVNGSAKLNDISELIGVSMESDELDSVGGLIIEELGRIPENNEEVIINNIRFVVEELDKNRIKKVRIYT</sequence>
<feature type="transmembrane region" description="Helical" evidence="10">
    <location>
        <begin position="61"/>
        <end position="88"/>
    </location>
</feature>
<dbReference type="AlphaFoldDB" id="A0A2T0BA98"/>
<keyword evidence="4" id="KW-0677">Repeat</keyword>
<comment type="similarity">
    <text evidence="2">Belongs to the UPF0053 family.</text>
</comment>
<dbReference type="Pfam" id="PF01595">
    <property type="entry name" value="CNNM"/>
    <property type="match status" value="1"/>
</dbReference>
<dbReference type="InterPro" id="IPR036318">
    <property type="entry name" value="FAD-bd_PCMH-like_sf"/>
</dbReference>
<feature type="transmembrane region" description="Helical" evidence="10">
    <location>
        <begin position="12"/>
        <end position="32"/>
    </location>
</feature>
<comment type="subcellular location">
    <subcellularLocation>
        <location evidence="1">Membrane</location>
        <topology evidence="1">Multi-pass membrane protein</topology>
    </subcellularLocation>
</comment>
<gene>
    <name evidence="13" type="primary">corC_2</name>
    <name evidence="13" type="ORF">CLVI_29930</name>
</gene>
<dbReference type="InterPro" id="IPR000644">
    <property type="entry name" value="CBS_dom"/>
</dbReference>
<dbReference type="PANTHER" id="PTHR22777">
    <property type="entry name" value="HEMOLYSIN-RELATED"/>
    <property type="match status" value="1"/>
</dbReference>
<evidence type="ECO:0000256" key="5">
    <source>
        <dbReference type="ARBA" id="ARBA00022989"/>
    </source>
</evidence>
<dbReference type="SUPFAM" id="SSF56176">
    <property type="entry name" value="FAD-binding/transporter-associated domain-like"/>
    <property type="match status" value="1"/>
</dbReference>
<evidence type="ECO:0000256" key="6">
    <source>
        <dbReference type="ARBA" id="ARBA00023122"/>
    </source>
</evidence>
<dbReference type="PROSITE" id="PS51371">
    <property type="entry name" value="CBS"/>
    <property type="match status" value="2"/>
</dbReference>
<name>A0A2T0BA98_9CLOT</name>
<keyword evidence="7 9" id="KW-0472">Membrane</keyword>
<comment type="caution">
    <text evidence="13">The sequence shown here is derived from an EMBL/GenBank/DDBJ whole genome shotgun (WGS) entry which is preliminary data.</text>
</comment>
<feature type="domain" description="CBS" evidence="11">
    <location>
        <begin position="274"/>
        <end position="331"/>
    </location>
</feature>
<dbReference type="Pfam" id="PF03471">
    <property type="entry name" value="CorC_HlyC"/>
    <property type="match status" value="1"/>
</dbReference>